<keyword evidence="3 6" id="KW-0812">Transmembrane</keyword>
<sequence length="127" mass="14868">MGFWDVIWLLIWSFVMVSYLIVFFLIIVDLFRDHTLNGWWKALWIVLLFFIPFLTAIVYLVVRGTAMAQRYQGNDPRPVDDTEQYLAYRPSDTPASDIHRAKELLDRGVISQGEFEALKDKALGHKF</sequence>
<comment type="caution">
    <text evidence="9">The sequence shown here is derived from an EMBL/GenBank/DDBJ whole genome shotgun (WGS) entry which is preliminary data.</text>
</comment>
<proteinExistence type="predicted"/>
<feature type="transmembrane region" description="Helical" evidence="6">
    <location>
        <begin position="43"/>
        <end position="62"/>
    </location>
</feature>
<protein>
    <submittedName>
        <fullName evidence="9">Phospholipase D-like protein</fullName>
    </submittedName>
</protein>
<accession>A0A2M9BBX4</accession>
<dbReference type="Proteomes" id="UP000230161">
    <property type="component" value="Unassembled WGS sequence"/>
</dbReference>
<evidence type="ECO:0000259" key="7">
    <source>
        <dbReference type="Pfam" id="PF09851"/>
    </source>
</evidence>
<evidence type="ECO:0000256" key="4">
    <source>
        <dbReference type="ARBA" id="ARBA00022989"/>
    </source>
</evidence>
<keyword evidence="2" id="KW-1003">Cell membrane</keyword>
<reference evidence="9 10" key="1">
    <citation type="submission" date="2017-11" db="EMBL/GenBank/DDBJ databases">
        <title>Genomic Encyclopedia of Archaeal and Bacterial Type Strains, Phase II (KMG-II): From Individual Species to Whole Genera.</title>
        <authorList>
            <person name="Goeker M."/>
        </authorList>
    </citation>
    <scope>NUCLEOTIDE SEQUENCE [LARGE SCALE GENOMIC DNA]</scope>
    <source>
        <strain evidence="9 10">DSM 25625</strain>
    </source>
</reference>
<dbReference type="Pfam" id="PF13396">
    <property type="entry name" value="PLDc_N"/>
    <property type="match status" value="1"/>
</dbReference>
<dbReference type="RefSeq" id="WP_245861733.1">
    <property type="nucleotide sequence ID" value="NZ_PGFB01000005.1"/>
</dbReference>
<evidence type="ECO:0000256" key="3">
    <source>
        <dbReference type="ARBA" id="ARBA00022692"/>
    </source>
</evidence>
<evidence type="ECO:0000259" key="8">
    <source>
        <dbReference type="Pfam" id="PF13396"/>
    </source>
</evidence>
<evidence type="ECO:0000256" key="1">
    <source>
        <dbReference type="ARBA" id="ARBA00004651"/>
    </source>
</evidence>
<dbReference type="GO" id="GO:0005886">
    <property type="term" value="C:plasma membrane"/>
    <property type="evidence" value="ECO:0007669"/>
    <property type="project" value="UniProtKB-SubCell"/>
</dbReference>
<feature type="transmembrane region" description="Helical" evidence="6">
    <location>
        <begin position="6"/>
        <end position="31"/>
    </location>
</feature>
<dbReference type="Pfam" id="PF09851">
    <property type="entry name" value="SHOCT"/>
    <property type="match status" value="1"/>
</dbReference>
<keyword evidence="4 6" id="KW-1133">Transmembrane helix</keyword>
<feature type="domain" description="SHOCT" evidence="7">
    <location>
        <begin position="100"/>
        <end position="123"/>
    </location>
</feature>
<evidence type="ECO:0000313" key="10">
    <source>
        <dbReference type="Proteomes" id="UP000230161"/>
    </source>
</evidence>
<gene>
    <name evidence="9" type="ORF">CLV54_2757</name>
</gene>
<feature type="domain" description="Cardiolipin synthase N-terminal" evidence="8">
    <location>
        <begin position="21"/>
        <end position="63"/>
    </location>
</feature>
<evidence type="ECO:0000256" key="5">
    <source>
        <dbReference type="ARBA" id="ARBA00023136"/>
    </source>
</evidence>
<keyword evidence="5 6" id="KW-0472">Membrane</keyword>
<evidence type="ECO:0000256" key="2">
    <source>
        <dbReference type="ARBA" id="ARBA00022475"/>
    </source>
</evidence>
<dbReference type="InterPro" id="IPR027379">
    <property type="entry name" value="CLS_N"/>
</dbReference>
<dbReference type="EMBL" id="PGFB01000005">
    <property type="protein sequence ID" value="PJJ55414.1"/>
    <property type="molecule type" value="Genomic_DNA"/>
</dbReference>
<evidence type="ECO:0000313" key="9">
    <source>
        <dbReference type="EMBL" id="PJJ55414.1"/>
    </source>
</evidence>
<evidence type="ECO:0000256" key="6">
    <source>
        <dbReference type="SAM" id="Phobius"/>
    </source>
</evidence>
<dbReference type="AlphaFoldDB" id="A0A2M9BBX4"/>
<keyword evidence="10" id="KW-1185">Reference proteome</keyword>
<dbReference type="InterPro" id="IPR018649">
    <property type="entry name" value="SHOCT"/>
</dbReference>
<name>A0A2M9BBX4_9MICO</name>
<organism evidence="9 10">
    <name type="scientific">Compostimonas suwonensis</name>
    <dbReference type="NCBI Taxonomy" id="1048394"/>
    <lineage>
        <taxon>Bacteria</taxon>
        <taxon>Bacillati</taxon>
        <taxon>Actinomycetota</taxon>
        <taxon>Actinomycetes</taxon>
        <taxon>Micrococcales</taxon>
        <taxon>Microbacteriaceae</taxon>
        <taxon>Compostimonas</taxon>
    </lineage>
</organism>
<comment type="subcellular location">
    <subcellularLocation>
        <location evidence="1">Cell membrane</location>
        <topology evidence="1">Multi-pass membrane protein</topology>
    </subcellularLocation>
</comment>